<dbReference type="AlphaFoldDB" id="A0AAV3YFB7"/>
<proteinExistence type="predicted"/>
<feature type="region of interest" description="Disordered" evidence="1">
    <location>
        <begin position="267"/>
        <end position="323"/>
    </location>
</feature>
<evidence type="ECO:0000256" key="1">
    <source>
        <dbReference type="SAM" id="MobiDB-lite"/>
    </source>
</evidence>
<evidence type="ECO:0000313" key="2">
    <source>
        <dbReference type="EMBL" id="GFN81161.1"/>
    </source>
</evidence>
<keyword evidence="3" id="KW-1185">Reference proteome</keyword>
<evidence type="ECO:0000313" key="3">
    <source>
        <dbReference type="Proteomes" id="UP000735302"/>
    </source>
</evidence>
<sequence length="323" mass="34628">MSFFFIYFNPQSGHTEVSPFYLHALPYRVSLDDENLWRRLERAASNKNPRYAVDLKGLQGTYRCTAAQNLALSAAAHDIISLIAQSGSGSSLPYNIVNIAEVKNKVDGIDNALVHVHEHIITLSSINHLSWKAQDVPRPHPSSHDAPPHPAAALPSPPSSPPSQSKNGHVVIATKANSSSMEVKQDKEDTSSKRLIQPEIPIIDQAKTVVESAAAAPIQALPGDEAQSSGDDDARESGHTQNTGLAALAAEELKQQRLLEMFLVDGTVNQGEGPSNSATNSESDNPAENGTAKNTIGVQGRLNSRGSRQQQQQQSASKACVVL</sequence>
<dbReference type="Proteomes" id="UP000735302">
    <property type="component" value="Unassembled WGS sequence"/>
</dbReference>
<protein>
    <submittedName>
        <fullName evidence="2">Uncharacterized protein</fullName>
    </submittedName>
</protein>
<gene>
    <name evidence="2" type="ORF">PoB_000766700</name>
</gene>
<organism evidence="2 3">
    <name type="scientific">Plakobranchus ocellatus</name>
    <dbReference type="NCBI Taxonomy" id="259542"/>
    <lineage>
        <taxon>Eukaryota</taxon>
        <taxon>Metazoa</taxon>
        <taxon>Spiralia</taxon>
        <taxon>Lophotrochozoa</taxon>
        <taxon>Mollusca</taxon>
        <taxon>Gastropoda</taxon>
        <taxon>Heterobranchia</taxon>
        <taxon>Euthyneura</taxon>
        <taxon>Panpulmonata</taxon>
        <taxon>Sacoglossa</taxon>
        <taxon>Placobranchoidea</taxon>
        <taxon>Plakobranchidae</taxon>
        <taxon>Plakobranchus</taxon>
    </lineage>
</organism>
<accession>A0AAV3YFB7</accession>
<name>A0AAV3YFB7_9GAST</name>
<comment type="caution">
    <text evidence="2">The sequence shown here is derived from an EMBL/GenBank/DDBJ whole genome shotgun (WGS) entry which is preliminary data.</text>
</comment>
<feature type="region of interest" description="Disordered" evidence="1">
    <location>
        <begin position="134"/>
        <end position="197"/>
    </location>
</feature>
<feature type="compositionally biased region" description="Polar residues" evidence="1">
    <location>
        <begin position="267"/>
        <end position="308"/>
    </location>
</feature>
<feature type="compositionally biased region" description="Basic and acidic residues" evidence="1">
    <location>
        <begin position="183"/>
        <end position="192"/>
    </location>
</feature>
<reference evidence="2 3" key="1">
    <citation type="journal article" date="2021" name="Elife">
        <title>Chloroplast acquisition without the gene transfer in kleptoplastic sea slugs, Plakobranchus ocellatus.</title>
        <authorList>
            <person name="Maeda T."/>
            <person name="Takahashi S."/>
            <person name="Yoshida T."/>
            <person name="Shimamura S."/>
            <person name="Takaki Y."/>
            <person name="Nagai Y."/>
            <person name="Toyoda A."/>
            <person name="Suzuki Y."/>
            <person name="Arimoto A."/>
            <person name="Ishii H."/>
            <person name="Satoh N."/>
            <person name="Nishiyama T."/>
            <person name="Hasebe M."/>
            <person name="Maruyama T."/>
            <person name="Minagawa J."/>
            <person name="Obokata J."/>
            <person name="Shigenobu S."/>
        </authorList>
    </citation>
    <scope>NUCLEOTIDE SEQUENCE [LARGE SCALE GENOMIC DNA]</scope>
</reference>
<feature type="compositionally biased region" description="Basic and acidic residues" evidence="1">
    <location>
        <begin position="135"/>
        <end position="147"/>
    </location>
</feature>
<dbReference type="EMBL" id="BLXT01000880">
    <property type="protein sequence ID" value="GFN81161.1"/>
    <property type="molecule type" value="Genomic_DNA"/>
</dbReference>
<feature type="region of interest" description="Disordered" evidence="1">
    <location>
        <begin position="219"/>
        <end position="240"/>
    </location>
</feature>